<reference evidence="1 2" key="1">
    <citation type="submission" date="2019-09" db="EMBL/GenBank/DDBJ databases">
        <title>Draft genome sequence of Bacillus sp. JC-7.</title>
        <authorList>
            <person name="Tanaka N."/>
            <person name="Shiwa Y."/>
            <person name="Fujita N."/>
            <person name="Tanasupawat S."/>
        </authorList>
    </citation>
    <scope>NUCLEOTIDE SEQUENCE [LARGE SCALE GENOMIC DNA]</scope>
    <source>
        <strain evidence="1 2">JC-7</strain>
    </source>
</reference>
<keyword evidence="2" id="KW-1185">Reference proteome</keyword>
<protein>
    <submittedName>
        <fullName evidence="1">Uncharacterized protein</fullName>
    </submittedName>
</protein>
<gene>
    <name evidence="1" type="ORF">BpJC7_26510</name>
</gene>
<evidence type="ECO:0000313" key="2">
    <source>
        <dbReference type="Proteomes" id="UP000391919"/>
    </source>
</evidence>
<name>A0A5J4JLB1_9BACI</name>
<accession>A0A5J4JLB1</accession>
<organism evidence="1 2">
    <name type="scientific">Weizmannia acidilactici</name>
    <dbReference type="NCBI Taxonomy" id="2607726"/>
    <lineage>
        <taxon>Bacteria</taxon>
        <taxon>Bacillati</taxon>
        <taxon>Bacillota</taxon>
        <taxon>Bacilli</taxon>
        <taxon>Bacillales</taxon>
        <taxon>Bacillaceae</taxon>
        <taxon>Heyndrickxia</taxon>
    </lineage>
</organism>
<dbReference type="RefSeq" id="WP_253718640.1">
    <property type="nucleotide sequence ID" value="NZ_BKZP01000037.1"/>
</dbReference>
<evidence type="ECO:0000313" key="1">
    <source>
        <dbReference type="EMBL" id="GER71348.1"/>
    </source>
</evidence>
<dbReference type="Proteomes" id="UP000391919">
    <property type="component" value="Unassembled WGS sequence"/>
</dbReference>
<dbReference type="EMBL" id="BKZQ01000044">
    <property type="protein sequence ID" value="GER71348.1"/>
    <property type="molecule type" value="Genomic_DNA"/>
</dbReference>
<sequence>MEKMSSQLTTAQSQISAGLAENLALAMIDTQVQQADDLVEKVAKQANPTISDDQIKQLQQSAENRIKSQQQTIITSSNQRRIKRFV</sequence>
<proteinExistence type="predicted"/>
<comment type="caution">
    <text evidence="1">The sequence shown here is derived from an EMBL/GenBank/DDBJ whole genome shotgun (WGS) entry which is preliminary data.</text>
</comment>
<dbReference type="AlphaFoldDB" id="A0A5J4JLB1"/>